<dbReference type="Proteomes" id="UP000799439">
    <property type="component" value="Unassembled WGS sequence"/>
</dbReference>
<accession>A0A9P4MI49</accession>
<comment type="caution">
    <text evidence="2">The sequence shown here is derived from an EMBL/GenBank/DDBJ whole genome shotgun (WGS) entry which is preliminary data.</text>
</comment>
<reference evidence="2" key="1">
    <citation type="journal article" date="2020" name="Stud. Mycol.">
        <title>101 Dothideomycetes genomes: a test case for predicting lifestyles and emergence of pathogens.</title>
        <authorList>
            <person name="Haridas S."/>
            <person name="Albert R."/>
            <person name="Binder M."/>
            <person name="Bloem J."/>
            <person name="Labutti K."/>
            <person name="Salamov A."/>
            <person name="Andreopoulos B."/>
            <person name="Baker S."/>
            <person name="Barry K."/>
            <person name="Bills G."/>
            <person name="Bluhm B."/>
            <person name="Cannon C."/>
            <person name="Castanera R."/>
            <person name="Culley D."/>
            <person name="Daum C."/>
            <person name="Ezra D."/>
            <person name="Gonzalez J."/>
            <person name="Henrissat B."/>
            <person name="Kuo A."/>
            <person name="Liang C."/>
            <person name="Lipzen A."/>
            <person name="Lutzoni F."/>
            <person name="Magnuson J."/>
            <person name="Mondo S."/>
            <person name="Nolan M."/>
            <person name="Ohm R."/>
            <person name="Pangilinan J."/>
            <person name="Park H.-J."/>
            <person name="Ramirez L."/>
            <person name="Alfaro M."/>
            <person name="Sun H."/>
            <person name="Tritt A."/>
            <person name="Yoshinaga Y."/>
            <person name="Zwiers L.-H."/>
            <person name="Turgeon B."/>
            <person name="Goodwin S."/>
            <person name="Spatafora J."/>
            <person name="Crous P."/>
            <person name="Grigoriev I."/>
        </authorList>
    </citation>
    <scope>NUCLEOTIDE SEQUENCE</scope>
    <source>
        <strain evidence="2">CBS 260.36</strain>
    </source>
</reference>
<name>A0A9P4MI49_9PEZI</name>
<evidence type="ECO:0000313" key="3">
    <source>
        <dbReference type="Proteomes" id="UP000799439"/>
    </source>
</evidence>
<protein>
    <submittedName>
        <fullName evidence="2">Uncharacterized protein</fullName>
    </submittedName>
</protein>
<dbReference type="AlphaFoldDB" id="A0A9P4MI49"/>
<evidence type="ECO:0000313" key="2">
    <source>
        <dbReference type="EMBL" id="KAF2150644.1"/>
    </source>
</evidence>
<gene>
    <name evidence="2" type="ORF">K461DRAFT_179431</name>
</gene>
<proteinExistence type="predicted"/>
<dbReference type="EMBL" id="ML996089">
    <property type="protein sequence ID" value="KAF2150644.1"/>
    <property type="molecule type" value="Genomic_DNA"/>
</dbReference>
<evidence type="ECO:0000256" key="1">
    <source>
        <dbReference type="SAM" id="MobiDB-lite"/>
    </source>
</evidence>
<organism evidence="2 3">
    <name type="scientific">Myriangium duriaei CBS 260.36</name>
    <dbReference type="NCBI Taxonomy" id="1168546"/>
    <lineage>
        <taxon>Eukaryota</taxon>
        <taxon>Fungi</taxon>
        <taxon>Dikarya</taxon>
        <taxon>Ascomycota</taxon>
        <taxon>Pezizomycotina</taxon>
        <taxon>Dothideomycetes</taxon>
        <taxon>Dothideomycetidae</taxon>
        <taxon>Myriangiales</taxon>
        <taxon>Myriangiaceae</taxon>
        <taxon>Myriangium</taxon>
    </lineage>
</organism>
<keyword evidence="3" id="KW-1185">Reference proteome</keyword>
<sequence length="198" mass="22353">MLSIMNHPVFGRTCTAVHCCICHSVLIDVRQDSITRIVRRTTIISGRLLWMRTRSRTTVSQRNICHHSNGSTKLPVLVPRVRTSRSSHASTITMPMTRLSELMSSRVQPFHFVWFVVGRSRRGMRGPDANTQAQSRAPCCGPVAHTSPLHETPGFMWSSTPLMQIVRMRTPRPESCDNGCRSPHRPHDVHGCHAGRQQ</sequence>
<feature type="region of interest" description="Disordered" evidence="1">
    <location>
        <begin position="171"/>
        <end position="198"/>
    </location>
</feature>